<dbReference type="Pfam" id="PF11938">
    <property type="entry name" value="DUF3456"/>
    <property type="match status" value="1"/>
</dbReference>
<dbReference type="InterPro" id="IPR021852">
    <property type="entry name" value="DUF3456"/>
</dbReference>
<feature type="signal peptide" evidence="7">
    <location>
        <begin position="1"/>
        <end position="23"/>
    </location>
</feature>
<proteinExistence type="inferred from homology"/>
<name>A0ABM3MP57_GALME</name>
<dbReference type="InterPro" id="IPR000742">
    <property type="entry name" value="EGF"/>
</dbReference>
<dbReference type="SMART" id="SM00179">
    <property type="entry name" value="EGF_CA"/>
    <property type="match status" value="1"/>
</dbReference>
<dbReference type="PROSITE" id="PS01248">
    <property type="entry name" value="EGF_LAM_1"/>
    <property type="match status" value="1"/>
</dbReference>
<evidence type="ECO:0000256" key="2">
    <source>
        <dbReference type="ARBA" id="ARBA00022536"/>
    </source>
</evidence>
<evidence type="ECO:0000256" key="4">
    <source>
        <dbReference type="ARBA" id="ARBA00023157"/>
    </source>
</evidence>
<evidence type="ECO:0000256" key="7">
    <source>
        <dbReference type="SAM" id="SignalP"/>
    </source>
</evidence>
<evidence type="ECO:0000313" key="10">
    <source>
        <dbReference type="RefSeq" id="XP_052753163.1"/>
    </source>
</evidence>
<evidence type="ECO:0000256" key="3">
    <source>
        <dbReference type="ARBA" id="ARBA00022837"/>
    </source>
</evidence>
<dbReference type="GeneID" id="128201164"/>
<keyword evidence="6" id="KW-0472">Membrane</keyword>
<dbReference type="Gene3D" id="2.10.220.10">
    <property type="entry name" value="Hormone Receptor, Insulin-like Growth Factor Receptor 1, Chain A, domain 2"/>
    <property type="match status" value="1"/>
</dbReference>
<dbReference type="CDD" id="cd00064">
    <property type="entry name" value="FU"/>
    <property type="match status" value="2"/>
</dbReference>
<sequence length="361" mass="40685">MFMFKVTKSLILYLFYFYDVTTSKKITSEDRTVNDCQRCKILTDSFNYWIDKTSRGKHEGGDAAWEEAKLKSYAHSEIRLVEIQEGLCSELKAHESDCYMLAENAEQFLENWWFREDPNSVDLHTWLCIETLKYCCHKNHFGDNCLPCPLDTQNQVCGGHGRCDGDGTRLGNGTCICNKGYIGVLCKDCAKHFFQDNDLCKPCHKACNGCSGDSAAACNTCKVGWKLESGVCTDVNECLDTTLCKSTQFCINKEGSYDCKSCDASCRTCAGAGHSNCTSCESNHVLWSGRCLDDKHKSNLLRSTIKKLALYLGLFVIAFFILRNSKTLASLVILIITIYIHYSEKNSEMNILHVLLNLYVN</sequence>
<dbReference type="InterPro" id="IPR006212">
    <property type="entry name" value="Furin_repeat"/>
</dbReference>
<feature type="transmembrane region" description="Helical" evidence="6">
    <location>
        <begin position="328"/>
        <end position="343"/>
    </location>
</feature>
<comment type="caution">
    <text evidence="5">Lacks conserved residue(s) required for the propagation of feature annotation.</text>
</comment>
<accession>A0ABM3MP57</accession>
<dbReference type="PROSITE" id="PS50026">
    <property type="entry name" value="EGF_3"/>
    <property type="match status" value="1"/>
</dbReference>
<dbReference type="InterPro" id="IPR002049">
    <property type="entry name" value="LE_dom"/>
</dbReference>
<evidence type="ECO:0000313" key="9">
    <source>
        <dbReference type="Proteomes" id="UP001652740"/>
    </source>
</evidence>
<feature type="chain" id="PRO_5045985849" evidence="7">
    <location>
        <begin position="24"/>
        <end position="361"/>
    </location>
</feature>
<evidence type="ECO:0000256" key="6">
    <source>
        <dbReference type="SAM" id="Phobius"/>
    </source>
</evidence>
<dbReference type="InterPro" id="IPR018097">
    <property type="entry name" value="EGF_Ca-bd_CS"/>
</dbReference>
<dbReference type="InterPro" id="IPR009030">
    <property type="entry name" value="Growth_fac_rcpt_cys_sf"/>
</dbReference>
<dbReference type="Proteomes" id="UP001652740">
    <property type="component" value="Unplaced"/>
</dbReference>
<evidence type="ECO:0000256" key="1">
    <source>
        <dbReference type="ARBA" id="ARBA00005897"/>
    </source>
</evidence>
<organism evidence="9 10">
    <name type="scientific">Galleria mellonella</name>
    <name type="common">Greater wax moth</name>
    <dbReference type="NCBI Taxonomy" id="7137"/>
    <lineage>
        <taxon>Eukaryota</taxon>
        <taxon>Metazoa</taxon>
        <taxon>Ecdysozoa</taxon>
        <taxon>Arthropoda</taxon>
        <taxon>Hexapoda</taxon>
        <taxon>Insecta</taxon>
        <taxon>Pterygota</taxon>
        <taxon>Neoptera</taxon>
        <taxon>Endopterygota</taxon>
        <taxon>Lepidoptera</taxon>
        <taxon>Glossata</taxon>
        <taxon>Ditrysia</taxon>
        <taxon>Pyraloidea</taxon>
        <taxon>Pyralidae</taxon>
        <taxon>Galleriinae</taxon>
        <taxon>Galleria</taxon>
    </lineage>
</organism>
<dbReference type="CDD" id="cd00054">
    <property type="entry name" value="EGF_CA"/>
    <property type="match status" value="1"/>
</dbReference>
<keyword evidence="6" id="KW-0812">Transmembrane</keyword>
<keyword evidence="6" id="KW-1133">Transmembrane helix</keyword>
<keyword evidence="4 5" id="KW-1015">Disulfide bond</keyword>
<feature type="domain" description="EGF-like" evidence="8">
    <location>
        <begin position="149"/>
        <end position="187"/>
    </location>
</feature>
<comment type="similarity">
    <text evidence="1">Belongs to the CRELD family.</text>
</comment>
<keyword evidence="7" id="KW-0732">Signal</keyword>
<evidence type="ECO:0000256" key="5">
    <source>
        <dbReference type="PROSITE-ProRule" id="PRU00076"/>
    </source>
</evidence>
<feature type="disulfide bond" evidence="5">
    <location>
        <begin position="177"/>
        <end position="186"/>
    </location>
</feature>
<keyword evidence="2 5" id="KW-0245">EGF-like domain</keyword>
<dbReference type="PROSITE" id="PS01187">
    <property type="entry name" value="EGF_CA"/>
    <property type="match status" value="1"/>
</dbReference>
<dbReference type="RefSeq" id="XP_052753163.1">
    <property type="nucleotide sequence ID" value="XM_052897203.1"/>
</dbReference>
<evidence type="ECO:0000259" key="8">
    <source>
        <dbReference type="PROSITE" id="PS50026"/>
    </source>
</evidence>
<dbReference type="SMART" id="SM00261">
    <property type="entry name" value="FU"/>
    <property type="match status" value="2"/>
</dbReference>
<gene>
    <name evidence="10" type="primary">LOC128201164</name>
</gene>
<dbReference type="InterPro" id="IPR001881">
    <property type="entry name" value="EGF-like_Ca-bd_dom"/>
</dbReference>
<keyword evidence="9" id="KW-1185">Reference proteome</keyword>
<protein>
    <submittedName>
        <fullName evidence="10">Cysteine-rich with EGF-like domain protein 2</fullName>
    </submittedName>
</protein>
<keyword evidence="3" id="KW-0106">Calcium</keyword>
<reference evidence="10" key="1">
    <citation type="submission" date="2025-08" db="UniProtKB">
        <authorList>
            <consortium name="RefSeq"/>
        </authorList>
    </citation>
    <scope>IDENTIFICATION</scope>
    <source>
        <tissue evidence="10">Whole larvae</tissue>
    </source>
</reference>
<dbReference type="SUPFAM" id="SSF57184">
    <property type="entry name" value="Growth factor receptor domain"/>
    <property type="match status" value="1"/>
</dbReference>
<dbReference type="PROSITE" id="PS00022">
    <property type="entry name" value="EGF_1"/>
    <property type="match status" value="1"/>
</dbReference>